<sequence>MKKLLLLLAFIPTVLFSQSRKERKALEAQQKLDQVVINNLKSHVQNLTGSKASTSFEANATEYISSQFKSLGLLPKGTNGFIQSFKIDNGKIIDPSTYLKINDKVLELNKDYFPLSFSAEKKVKGTPAMALRERGVPWFVDIKDLFEDGAKLQGSNMEEAIKKEFVRAASKGATALFIYNSGSASDSIIYNSKDKSAPSPIPVFYITAEGHKKYFSDHSQVLDVDGNVAFKESNFSGSNLVGYLNNGASSTIVLGAHYAPSAREAGKGEEATKPSTAGADDNASGVATLIELARMLSASKAKNNNYVFVAFGGADRGTIASNYWLENAAISTPVNYMLNLDMVGSYSDGKALLVQGYSTSPLWKEVFASLPNKKLQVNIDSVSSVSAAASSFYKKDIPELYFSSANHQNYTTAVNDESKINYSGTLQIAKFITSLVEAMDSRGKVGFAKTSNQSAPAAKVAEPTAVAKPASANENQGSAISRSTVSLGVIADKTNSEEGLKISGVTPKKLASKLGLQSGDVLTDLGSYKISDMKTYMQALSNFKAGDKTTLRIKRGKDDKEFAVEF</sequence>
<dbReference type="SMART" id="SM00228">
    <property type="entry name" value="PDZ"/>
    <property type="match status" value="1"/>
</dbReference>
<dbReference type="Gene3D" id="3.50.30.30">
    <property type="match status" value="1"/>
</dbReference>
<dbReference type="RefSeq" id="WP_147205571.1">
    <property type="nucleotide sequence ID" value="NZ_BJYT01000022.1"/>
</dbReference>
<dbReference type="GO" id="GO:0006508">
    <property type="term" value="P:proteolysis"/>
    <property type="evidence" value="ECO:0007669"/>
    <property type="project" value="InterPro"/>
</dbReference>
<dbReference type="OrthoDB" id="1521787at2"/>
<dbReference type="Gene3D" id="2.30.42.10">
    <property type="match status" value="1"/>
</dbReference>
<dbReference type="SUPFAM" id="SSF50156">
    <property type="entry name" value="PDZ domain-like"/>
    <property type="match status" value="1"/>
</dbReference>
<dbReference type="Gene3D" id="3.40.630.10">
    <property type="entry name" value="Zn peptidases"/>
    <property type="match status" value="1"/>
</dbReference>
<gene>
    <name evidence="2" type="ORF">SAE01_39610</name>
</gene>
<comment type="caution">
    <text evidence="2">The sequence shown here is derived from an EMBL/GenBank/DDBJ whole genome shotgun (WGS) entry which is preliminary data.</text>
</comment>
<evidence type="ECO:0000313" key="2">
    <source>
        <dbReference type="EMBL" id="GEO11465.1"/>
    </source>
</evidence>
<dbReference type="Proteomes" id="UP000321513">
    <property type="component" value="Unassembled WGS sequence"/>
</dbReference>
<dbReference type="InterPro" id="IPR001478">
    <property type="entry name" value="PDZ"/>
</dbReference>
<evidence type="ECO:0000259" key="1">
    <source>
        <dbReference type="SMART" id="SM00228"/>
    </source>
</evidence>
<proteinExistence type="predicted"/>
<evidence type="ECO:0000313" key="3">
    <source>
        <dbReference type="Proteomes" id="UP000321513"/>
    </source>
</evidence>
<dbReference type="EMBL" id="BJYT01000022">
    <property type="protein sequence ID" value="GEO11465.1"/>
    <property type="molecule type" value="Genomic_DNA"/>
</dbReference>
<accession>A0A512BHW7</accession>
<dbReference type="PANTHER" id="PTHR12147">
    <property type="entry name" value="METALLOPEPTIDASE M28 FAMILY MEMBER"/>
    <property type="match status" value="1"/>
</dbReference>
<dbReference type="InterPro" id="IPR045175">
    <property type="entry name" value="M28_fam"/>
</dbReference>
<feature type="domain" description="PDZ" evidence="1">
    <location>
        <begin position="484"/>
        <end position="557"/>
    </location>
</feature>
<dbReference type="PANTHER" id="PTHR12147:SF26">
    <property type="entry name" value="PEPTIDASE M28 DOMAIN-CONTAINING PROTEIN"/>
    <property type="match status" value="1"/>
</dbReference>
<keyword evidence="3" id="KW-1185">Reference proteome</keyword>
<dbReference type="AlphaFoldDB" id="A0A512BHW7"/>
<protein>
    <recommendedName>
        <fullName evidence="1">PDZ domain-containing protein</fullName>
    </recommendedName>
</protein>
<dbReference type="InterPro" id="IPR007484">
    <property type="entry name" value="Peptidase_M28"/>
</dbReference>
<dbReference type="SUPFAM" id="SSF53187">
    <property type="entry name" value="Zn-dependent exopeptidases"/>
    <property type="match status" value="1"/>
</dbReference>
<dbReference type="Pfam" id="PF04389">
    <property type="entry name" value="Peptidase_M28"/>
    <property type="match status" value="1"/>
</dbReference>
<dbReference type="InterPro" id="IPR036034">
    <property type="entry name" value="PDZ_sf"/>
</dbReference>
<dbReference type="Pfam" id="PF13180">
    <property type="entry name" value="PDZ_2"/>
    <property type="match status" value="1"/>
</dbReference>
<name>A0A512BHW7_9BACT</name>
<organism evidence="2 3">
    <name type="scientific">Segetibacter aerophilus</name>
    <dbReference type="NCBI Taxonomy" id="670293"/>
    <lineage>
        <taxon>Bacteria</taxon>
        <taxon>Pseudomonadati</taxon>
        <taxon>Bacteroidota</taxon>
        <taxon>Chitinophagia</taxon>
        <taxon>Chitinophagales</taxon>
        <taxon>Chitinophagaceae</taxon>
        <taxon>Segetibacter</taxon>
    </lineage>
</organism>
<dbReference type="GO" id="GO:0008235">
    <property type="term" value="F:metalloexopeptidase activity"/>
    <property type="evidence" value="ECO:0007669"/>
    <property type="project" value="InterPro"/>
</dbReference>
<reference evidence="2 3" key="1">
    <citation type="submission" date="2019-07" db="EMBL/GenBank/DDBJ databases">
        <title>Whole genome shotgun sequence of Segetibacter aerophilus NBRC 106135.</title>
        <authorList>
            <person name="Hosoyama A."/>
            <person name="Uohara A."/>
            <person name="Ohji S."/>
            <person name="Ichikawa N."/>
        </authorList>
    </citation>
    <scope>NUCLEOTIDE SEQUENCE [LARGE SCALE GENOMIC DNA]</scope>
    <source>
        <strain evidence="2 3">NBRC 106135</strain>
    </source>
</reference>